<feature type="domain" description="Transposase DDE" evidence="2">
    <location>
        <begin position="79"/>
        <end position="472"/>
    </location>
</feature>
<accession>A0ABN1K4Q4</accession>
<sequence>MGEARRKALLARRGTGEEPAEPQVVDTLGGRMHVRWDTGAAATPHGQLVFFAEFLAATGVFERWVSDSPLSYRSGNAPDKRDVLGTLMLGLLAWHRRYAHITALRGDAVAAQALGMAKVVSEDALRRALERIDEAASAAWLRPSLQHSVREALDRPWVLDIDASIKPLYGHQEGAEIGYNPSKPMRPSHVLHTFLVSNLRLVLDVQLSAGKQHTSVHAKAALGRLLDELAQGPGGDRRPALVQGDSGYGNEGILLTLEQRQQPYLLRLRQTKNVQRLVVQQFTRQDWSRPDSQGCQMVEAQLQLHSWRTKRRVVIVRQRIRGGIARERRLDGKQLRLDLAGLSVHEGDRLWEYAVLVTDVACPLESVGQLYRDRADAENAFDELKNQWGLGGFTTQDINPCQTVARACALVYNWWSWYCRAAHPAGRLEAITSRPLLLAAVGTAASHANQTMLYLTPLHGKAELLKRLIANIGAALQHVKAAAEQFKGLDRWACLLRYISDRIAPVIGPPRPAPALPATG</sequence>
<name>A0ABN1K4Q4_9BURK</name>
<dbReference type="Pfam" id="PF13701">
    <property type="entry name" value="DDE_Tnp_1_4"/>
    <property type="match status" value="1"/>
</dbReference>
<feature type="region of interest" description="Disordered" evidence="1">
    <location>
        <begin position="1"/>
        <end position="21"/>
    </location>
</feature>
<evidence type="ECO:0000313" key="4">
    <source>
        <dbReference type="Proteomes" id="UP001500279"/>
    </source>
</evidence>
<dbReference type="SUPFAM" id="SSF53098">
    <property type="entry name" value="Ribonuclease H-like"/>
    <property type="match status" value="1"/>
</dbReference>
<comment type="caution">
    <text evidence="3">The sequence shown here is derived from an EMBL/GenBank/DDBJ whole genome shotgun (WGS) entry which is preliminary data.</text>
</comment>
<evidence type="ECO:0000256" key="1">
    <source>
        <dbReference type="SAM" id="MobiDB-lite"/>
    </source>
</evidence>
<evidence type="ECO:0000259" key="2">
    <source>
        <dbReference type="Pfam" id="PF13701"/>
    </source>
</evidence>
<gene>
    <name evidence="3" type="ORF">GCM10009107_31480</name>
</gene>
<evidence type="ECO:0000313" key="3">
    <source>
        <dbReference type="EMBL" id="GAA0754730.1"/>
    </source>
</evidence>
<dbReference type="RefSeq" id="WP_141289304.1">
    <property type="nucleotide sequence ID" value="NZ_BAAAEW010000021.1"/>
</dbReference>
<keyword evidence="4" id="KW-1185">Reference proteome</keyword>
<reference evidence="3 4" key="1">
    <citation type="journal article" date="2019" name="Int. J. Syst. Evol. Microbiol.">
        <title>The Global Catalogue of Microorganisms (GCM) 10K type strain sequencing project: providing services to taxonomists for standard genome sequencing and annotation.</title>
        <authorList>
            <consortium name="The Broad Institute Genomics Platform"/>
            <consortium name="The Broad Institute Genome Sequencing Center for Infectious Disease"/>
            <person name="Wu L."/>
            <person name="Ma J."/>
        </authorList>
    </citation>
    <scope>NUCLEOTIDE SEQUENCE [LARGE SCALE GENOMIC DNA]</scope>
    <source>
        <strain evidence="3 4">JCM 15503</strain>
    </source>
</reference>
<dbReference type="InterPro" id="IPR012337">
    <property type="entry name" value="RNaseH-like_sf"/>
</dbReference>
<protein>
    <recommendedName>
        <fullName evidence="2">Transposase DDE domain-containing protein</fullName>
    </recommendedName>
</protein>
<dbReference type="EMBL" id="BAAAEW010000021">
    <property type="protein sequence ID" value="GAA0754730.1"/>
    <property type="molecule type" value="Genomic_DNA"/>
</dbReference>
<proteinExistence type="predicted"/>
<organism evidence="3 4">
    <name type="scientific">Ideonella azotifigens</name>
    <dbReference type="NCBI Taxonomy" id="513160"/>
    <lineage>
        <taxon>Bacteria</taxon>
        <taxon>Pseudomonadati</taxon>
        <taxon>Pseudomonadota</taxon>
        <taxon>Betaproteobacteria</taxon>
        <taxon>Burkholderiales</taxon>
        <taxon>Sphaerotilaceae</taxon>
        <taxon>Ideonella</taxon>
    </lineage>
</organism>
<dbReference type="Proteomes" id="UP001500279">
    <property type="component" value="Unassembled WGS sequence"/>
</dbReference>
<dbReference type="InterPro" id="IPR025668">
    <property type="entry name" value="Tnp_DDE_dom"/>
</dbReference>